<organism evidence="4 5">
    <name type="scientific">Xylaria multiplex</name>
    <dbReference type="NCBI Taxonomy" id="323545"/>
    <lineage>
        <taxon>Eukaryota</taxon>
        <taxon>Fungi</taxon>
        <taxon>Dikarya</taxon>
        <taxon>Ascomycota</taxon>
        <taxon>Pezizomycotina</taxon>
        <taxon>Sordariomycetes</taxon>
        <taxon>Xylariomycetidae</taxon>
        <taxon>Xylariales</taxon>
        <taxon>Xylariaceae</taxon>
        <taxon>Xylaria</taxon>
    </lineage>
</organism>
<name>A0A7C8IJA8_9PEZI</name>
<dbReference type="SUPFAM" id="SSF51430">
    <property type="entry name" value="NAD(P)-linked oxidoreductase"/>
    <property type="match status" value="1"/>
</dbReference>
<comment type="caution">
    <text evidence="4">The sequence shown here is derived from an EMBL/GenBank/DDBJ whole genome shotgun (WGS) entry which is preliminary data.</text>
</comment>
<dbReference type="PRINTS" id="PR00069">
    <property type="entry name" value="ALDKETRDTASE"/>
</dbReference>
<proteinExistence type="predicted"/>
<dbReference type="EMBL" id="WUBL01000244">
    <property type="protein sequence ID" value="KAF2962998.1"/>
    <property type="molecule type" value="Genomic_DNA"/>
</dbReference>
<dbReference type="OrthoDB" id="416253at2759"/>
<dbReference type="GO" id="GO:0016491">
    <property type="term" value="F:oxidoreductase activity"/>
    <property type="evidence" value="ECO:0007669"/>
    <property type="project" value="UniProtKB-KW"/>
</dbReference>
<dbReference type="InterPro" id="IPR036812">
    <property type="entry name" value="NAD(P)_OxRdtase_dom_sf"/>
</dbReference>
<feature type="transmembrane region" description="Helical" evidence="2">
    <location>
        <begin position="190"/>
        <end position="213"/>
    </location>
</feature>
<keyword evidence="2" id="KW-1133">Transmembrane helix</keyword>
<evidence type="ECO:0000313" key="5">
    <source>
        <dbReference type="Proteomes" id="UP000481858"/>
    </source>
</evidence>
<dbReference type="AlphaFoldDB" id="A0A7C8IJA8"/>
<accession>A0A7C8IJA8</accession>
<dbReference type="InterPro" id="IPR020471">
    <property type="entry name" value="AKR"/>
</dbReference>
<dbReference type="Pfam" id="PF00248">
    <property type="entry name" value="Aldo_ket_red"/>
    <property type="match status" value="1"/>
</dbReference>
<protein>
    <recommendedName>
        <fullName evidence="3">NADP-dependent oxidoreductase domain-containing protein</fullName>
    </recommendedName>
</protein>
<dbReference type="Gene3D" id="3.20.20.100">
    <property type="entry name" value="NADP-dependent oxidoreductase domain"/>
    <property type="match status" value="1"/>
</dbReference>
<evidence type="ECO:0000256" key="2">
    <source>
        <dbReference type="SAM" id="Phobius"/>
    </source>
</evidence>
<sequence>MAPTWQSLLATSPDALDHVLFHRSRNLTGPSVVSDYLTAQFRNPGDILSVLLLLGPDIVQRAVAQLAGRAVTPVAFFFRLGCLCHGQLIPDADVGNTIVVDADTGHRRETKSWVLSRLLRDANNRLDSSMKGEAAHMPPMTEEDIHNPTNQLKYTHHSGPPKQAWEALRVTIYEVNKSPPCLHGVPTLDWVWYSGFVVILLQLVIATLAWALANNWGTFLVTCSGNLLAIVGGSLPQWRQEKWACPKSGGATVILTQGNGSRHAIVVIGQRKEKIGLDLEILARGTRTTQASWTTRIASAVLAFLWVILLITVSGLEENSWYLLGIGLLGSIQNLLAAGAPRDPSALGVHLTYKDVIRADRVAEVLKAAEKYRPGLGISLLDIFFPGSLRVKDEDLKFWREALRSRHAPNKYGTPVNRIPFAECPIDRIDEKASEPNDDIPAIGLGTFQPDPSKYPTKSVKQSVLWALKAGYRHFDTSLRYGDGQGEREVGEALRESNIPREEIFVVTKLENVYHSPEDVEVNLDTSLKNLGLDYVDLFIMHFPYAYKKTANYGTERDANGRPIIDIDLSRSFNVTWTAMEKLVEAKKTMYIGLSNFSSPKIKRLLQTAKIKPAVNQIECHPHWPQKGLVKLCQDNGIHVTAFGPLGCMPIPSLVGRTGPGPLEDDTIALVARKYSRTPAQVILCYLLCRGISVIPKSNDEARIVQNYDCIFDMEESDFTLIDNIAGKDGERGVRNLNTLDYLGFDNYNEEVEEP</sequence>
<dbReference type="InParanoid" id="A0A7C8IJA8"/>
<dbReference type="PANTHER" id="PTHR11732">
    <property type="entry name" value="ALDO/KETO REDUCTASE"/>
    <property type="match status" value="1"/>
</dbReference>
<evidence type="ECO:0000256" key="1">
    <source>
        <dbReference type="ARBA" id="ARBA00023002"/>
    </source>
</evidence>
<feature type="domain" description="NADP-dependent oxidoreductase" evidence="3">
    <location>
        <begin position="443"/>
        <end position="725"/>
    </location>
</feature>
<evidence type="ECO:0000313" key="4">
    <source>
        <dbReference type="EMBL" id="KAF2962998.1"/>
    </source>
</evidence>
<feature type="transmembrane region" description="Helical" evidence="2">
    <location>
        <begin position="297"/>
        <end position="315"/>
    </location>
</feature>
<reference evidence="4 5" key="1">
    <citation type="submission" date="2019-12" db="EMBL/GenBank/DDBJ databases">
        <title>Draft genome sequence of the ascomycete Xylaria multiplex DSM 110363.</title>
        <authorList>
            <person name="Buettner E."/>
            <person name="Kellner H."/>
        </authorList>
    </citation>
    <scope>NUCLEOTIDE SEQUENCE [LARGE SCALE GENOMIC DNA]</scope>
    <source>
        <strain evidence="4 5">DSM 110363</strain>
    </source>
</reference>
<keyword evidence="1" id="KW-0560">Oxidoreductase</keyword>
<evidence type="ECO:0000259" key="3">
    <source>
        <dbReference type="Pfam" id="PF00248"/>
    </source>
</evidence>
<gene>
    <name evidence="4" type="ORF">GQX73_g10577</name>
</gene>
<keyword evidence="2" id="KW-0472">Membrane</keyword>
<dbReference type="Proteomes" id="UP000481858">
    <property type="component" value="Unassembled WGS sequence"/>
</dbReference>
<keyword evidence="5" id="KW-1185">Reference proteome</keyword>
<keyword evidence="2" id="KW-0812">Transmembrane</keyword>
<dbReference type="CDD" id="cd19071">
    <property type="entry name" value="AKR_AKR1-5-like"/>
    <property type="match status" value="1"/>
</dbReference>
<dbReference type="InterPro" id="IPR023210">
    <property type="entry name" value="NADP_OxRdtase_dom"/>
</dbReference>